<dbReference type="InterPro" id="IPR036890">
    <property type="entry name" value="HATPase_C_sf"/>
</dbReference>
<proteinExistence type="predicted"/>
<dbReference type="RefSeq" id="WP_086781203.1">
    <property type="nucleotide sequence ID" value="NZ_JAGIOO010000001.1"/>
</dbReference>
<name>A0ABS5AN96_9PSEU</name>
<reference evidence="1 2" key="1">
    <citation type="submission" date="2021-03" db="EMBL/GenBank/DDBJ databases">
        <title>Sequencing the genomes of 1000 actinobacteria strains.</title>
        <authorList>
            <person name="Klenk H.-P."/>
        </authorList>
    </citation>
    <scope>NUCLEOTIDE SEQUENCE [LARGE SCALE GENOMIC DNA]</scope>
    <source>
        <strain evidence="1 2">DSM 44580</strain>
    </source>
</reference>
<accession>A0ABS5AN96</accession>
<evidence type="ECO:0000313" key="2">
    <source>
        <dbReference type="Proteomes" id="UP001519363"/>
    </source>
</evidence>
<organism evidence="1 2">
    <name type="scientific">Crossiella equi</name>
    <dbReference type="NCBI Taxonomy" id="130796"/>
    <lineage>
        <taxon>Bacteria</taxon>
        <taxon>Bacillati</taxon>
        <taxon>Actinomycetota</taxon>
        <taxon>Actinomycetes</taxon>
        <taxon>Pseudonocardiales</taxon>
        <taxon>Pseudonocardiaceae</taxon>
        <taxon>Crossiella</taxon>
    </lineage>
</organism>
<protein>
    <submittedName>
        <fullName evidence="1">Uncharacterized protein</fullName>
    </submittedName>
</protein>
<gene>
    <name evidence="1" type="ORF">JOF53_006910</name>
</gene>
<dbReference type="Gene3D" id="3.30.565.10">
    <property type="entry name" value="Histidine kinase-like ATPase, C-terminal domain"/>
    <property type="match status" value="1"/>
</dbReference>
<evidence type="ECO:0000313" key="1">
    <source>
        <dbReference type="EMBL" id="MBP2478038.1"/>
    </source>
</evidence>
<dbReference type="Proteomes" id="UP001519363">
    <property type="component" value="Unassembled WGS sequence"/>
</dbReference>
<sequence>MDHTSQVDLRGVVDLLATVGRSSQRDELGFARQEFPGRFGIGLLSAFLVADVFSGDRMGVFRCPAGIRWCVTRHDRDVPDEESAAAAAEFAWAIRGPFRGGGAGAP</sequence>
<keyword evidence="2" id="KW-1185">Reference proteome</keyword>
<comment type="caution">
    <text evidence="1">The sequence shown here is derived from an EMBL/GenBank/DDBJ whole genome shotgun (WGS) entry which is preliminary data.</text>
</comment>
<dbReference type="EMBL" id="JAGIOO010000001">
    <property type="protein sequence ID" value="MBP2478038.1"/>
    <property type="molecule type" value="Genomic_DNA"/>
</dbReference>